<dbReference type="Gene3D" id="2.60.40.790">
    <property type="match status" value="1"/>
</dbReference>
<dbReference type="CDD" id="cd06464">
    <property type="entry name" value="ACD_sHsps-like"/>
    <property type="match status" value="1"/>
</dbReference>
<accession>A0A7J8U7W2</accession>
<protein>
    <recommendedName>
        <fullName evidence="3">SHSP domain-containing protein</fullName>
    </recommendedName>
</protein>
<evidence type="ECO:0000313" key="4">
    <source>
        <dbReference type="EMBL" id="MBA0646576.1"/>
    </source>
</evidence>
<dbReference type="InterPro" id="IPR002068">
    <property type="entry name" value="A-crystallin/Hsp20_dom"/>
</dbReference>
<comment type="caution">
    <text evidence="4">The sequence shown here is derived from an EMBL/GenBank/DDBJ whole genome shotgun (WGS) entry which is preliminary data.</text>
</comment>
<dbReference type="PROSITE" id="PS01031">
    <property type="entry name" value="SHSP"/>
    <property type="match status" value="1"/>
</dbReference>
<dbReference type="Pfam" id="PF00011">
    <property type="entry name" value="HSP20"/>
    <property type="match status" value="1"/>
</dbReference>
<evidence type="ECO:0000256" key="2">
    <source>
        <dbReference type="RuleBase" id="RU003616"/>
    </source>
</evidence>
<dbReference type="OrthoDB" id="1431247at2759"/>
<proteinExistence type="inferred from homology"/>
<name>A0A7J8U7W2_9ROSI</name>
<evidence type="ECO:0000313" key="5">
    <source>
        <dbReference type="Proteomes" id="UP000593573"/>
    </source>
</evidence>
<gene>
    <name evidence="4" type="ORF">Goklo_014531</name>
</gene>
<dbReference type="PANTHER" id="PTHR46991:SF8">
    <property type="entry name" value="HEAT SHOCK 22 KDA PROTEIN, MITOCHONDRIAL-LIKE"/>
    <property type="match status" value="1"/>
</dbReference>
<evidence type="ECO:0000256" key="1">
    <source>
        <dbReference type="PROSITE-ProRule" id="PRU00285"/>
    </source>
</evidence>
<dbReference type="EMBL" id="JABFAB010000004">
    <property type="protein sequence ID" value="MBA0646576.1"/>
    <property type="molecule type" value="Genomic_DNA"/>
</dbReference>
<dbReference type="Proteomes" id="UP000593573">
    <property type="component" value="Unassembled WGS sequence"/>
</dbReference>
<dbReference type="PANTHER" id="PTHR46991">
    <property type="entry name" value="23.5 KDA HEAT SHOCK PROTEIN, MITOCHONDRIAL"/>
    <property type="match status" value="1"/>
</dbReference>
<comment type="similarity">
    <text evidence="1 2">Belongs to the small heat shock protein (HSP20) family.</text>
</comment>
<reference evidence="4 5" key="1">
    <citation type="journal article" date="2019" name="Genome Biol. Evol.">
        <title>Insights into the evolution of the New World diploid cottons (Gossypium, subgenus Houzingenia) based on genome sequencing.</title>
        <authorList>
            <person name="Grover C.E."/>
            <person name="Arick M.A. 2nd"/>
            <person name="Thrash A."/>
            <person name="Conover J.L."/>
            <person name="Sanders W.S."/>
            <person name="Peterson D.G."/>
            <person name="Frelichowski J.E."/>
            <person name="Scheffler J.A."/>
            <person name="Scheffler B.E."/>
            <person name="Wendel J.F."/>
        </authorList>
    </citation>
    <scope>NUCLEOTIDE SEQUENCE [LARGE SCALE GENOMIC DNA]</scope>
    <source>
        <strain evidence="4">57</strain>
        <tissue evidence="4">Leaf</tissue>
    </source>
</reference>
<dbReference type="AlphaFoldDB" id="A0A7J8U7W2"/>
<dbReference type="SUPFAM" id="SSF49764">
    <property type="entry name" value="HSP20-like chaperones"/>
    <property type="match status" value="1"/>
</dbReference>
<evidence type="ECO:0000259" key="3">
    <source>
        <dbReference type="PROSITE" id="PS01031"/>
    </source>
</evidence>
<keyword evidence="5" id="KW-1185">Reference proteome</keyword>
<organism evidence="4 5">
    <name type="scientific">Gossypium klotzschianum</name>
    <dbReference type="NCBI Taxonomy" id="34286"/>
    <lineage>
        <taxon>Eukaryota</taxon>
        <taxon>Viridiplantae</taxon>
        <taxon>Streptophyta</taxon>
        <taxon>Embryophyta</taxon>
        <taxon>Tracheophyta</taxon>
        <taxon>Spermatophyta</taxon>
        <taxon>Magnoliopsida</taxon>
        <taxon>eudicotyledons</taxon>
        <taxon>Gunneridae</taxon>
        <taxon>Pentapetalae</taxon>
        <taxon>rosids</taxon>
        <taxon>malvids</taxon>
        <taxon>Malvales</taxon>
        <taxon>Malvaceae</taxon>
        <taxon>Malvoideae</taxon>
        <taxon>Gossypium</taxon>
    </lineage>
</organism>
<sequence length="279" mass="31465">MAYSTALRRVPVSTLFSKLANLSPARTVSVATPTVARSFNTNAQLTKFNDEDRSVNVQRQSDRSVSRRRDSPRFFSDVFDPFSPTRSLSQVLNLMDQFTDHPLLSTPSLSSRKGWDMREDNNALYIRIEMPGLSKEDVKISVEQYTLIIRGEGGKDWEGEEEEEEGGGRRYSSRLDLPPTMYKVDEIKAEMKNGVLKVVVPKVKEDERKDVYQVTVDGVEAFEGATPRISGQKLKGFLDFFTVFVDILKTPNPDLGLEWPKELNEKFSPFPATADGIDG</sequence>
<feature type="non-terminal residue" evidence="4">
    <location>
        <position position="279"/>
    </location>
</feature>
<dbReference type="InterPro" id="IPR044656">
    <property type="entry name" value="HSP14.7/HSP23.5/HSP23.6-like"/>
</dbReference>
<dbReference type="InterPro" id="IPR008978">
    <property type="entry name" value="HSP20-like_chaperone"/>
</dbReference>
<feature type="domain" description="SHSP" evidence="3">
    <location>
        <begin position="106"/>
        <end position="217"/>
    </location>
</feature>